<organism evidence="7">
    <name type="scientific">marine sediment metagenome</name>
    <dbReference type="NCBI Taxonomy" id="412755"/>
    <lineage>
        <taxon>unclassified sequences</taxon>
        <taxon>metagenomes</taxon>
        <taxon>ecological metagenomes</taxon>
    </lineage>
</organism>
<dbReference type="SUPFAM" id="SSF88697">
    <property type="entry name" value="PUA domain-like"/>
    <property type="match status" value="1"/>
</dbReference>
<dbReference type="InterPro" id="IPR020103">
    <property type="entry name" value="PsdUridine_synth_cat_dom_sf"/>
</dbReference>
<dbReference type="GO" id="GO:0006400">
    <property type="term" value="P:tRNA modification"/>
    <property type="evidence" value="ECO:0007669"/>
    <property type="project" value="TreeGrafter"/>
</dbReference>
<protein>
    <recommendedName>
        <fullName evidence="1">tRNA pseudouridine(55) synthase</fullName>
        <ecNumber evidence="1">5.4.99.25</ecNumber>
    </recommendedName>
</protein>
<feature type="domain" description="Pseudouridine synthase II N-terminal" evidence="5">
    <location>
        <begin position="78"/>
        <end position="229"/>
    </location>
</feature>
<evidence type="ECO:0000313" key="7">
    <source>
        <dbReference type="EMBL" id="KKM94168.1"/>
    </source>
</evidence>
<dbReference type="CDD" id="cd02573">
    <property type="entry name" value="PseudoU_synth_EcTruB"/>
    <property type="match status" value="1"/>
</dbReference>
<evidence type="ECO:0000256" key="1">
    <source>
        <dbReference type="ARBA" id="ARBA00012787"/>
    </source>
</evidence>
<dbReference type="EC" id="5.4.99.25" evidence="1"/>
<dbReference type="InterPro" id="IPR002478">
    <property type="entry name" value="PUA"/>
</dbReference>
<dbReference type="GO" id="GO:0160148">
    <property type="term" value="F:tRNA pseudouridine(55) synthase activity"/>
    <property type="evidence" value="ECO:0007669"/>
    <property type="project" value="UniProtKB-EC"/>
</dbReference>
<feature type="domain" description="tRNA pseudouridylate synthase B C-terminal" evidence="6">
    <location>
        <begin position="230"/>
        <end position="278"/>
    </location>
</feature>
<comment type="caution">
    <text evidence="7">The sequence shown here is derived from an EMBL/GenBank/DDBJ whole genome shotgun (WGS) entry which is preliminary data.</text>
</comment>
<dbReference type="GO" id="GO:1990481">
    <property type="term" value="P:mRNA pseudouridine synthesis"/>
    <property type="evidence" value="ECO:0007669"/>
    <property type="project" value="TreeGrafter"/>
</dbReference>
<dbReference type="PANTHER" id="PTHR13767:SF2">
    <property type="entry name" value="PSEUDOURIDYLATE SYNTHASE TRUB1"/>
    <property type="match status" value="1"/>
</dbReference>
<dbReference type="Pfam" id="PF01509">
    <property type="entry name" value="TruB_N"/>
    <property type="match status" value="1"/>
</dbReference>
<dbReference type="InterPro" id="IPR014780">
    <property type="entry name" value="tRNA_psdUridine_synth_TruB"/>
</dbReference>
<evidence type="ECO:0000256" key="3">
    <source>
        <dbReference type="ARBA" id="ARBA00023235"/>
    </source>
</evidence>
<keyword evidence="3" id="KW-0413">Isomerase</keyword>
<dbReference type="AlphaFoldDB" id="A0A0F9LLA2"/>
<dbReference type="GO" id="GO:0003723">
    <property type="term" value="F:RNA binding"/>
    <property type="evidence" value="ECO:0007669"/>
    <property type="project" value="InterPro"/>
</dbReference>
<dbReference type="InterPro" id="IPR015947">
    <property type="entry name" value="PUA-like_sf"/>
</dbReference>
<gene>
    <name evidence="7" type="ORF">LCGC14_1200980</name>
</gene>
<dbReference type="CDD" id="cd07953">
    <property type="entry name" value="PUA"/>
    <property type="match status" value="1"/>
</dbReference>
<evidence type="ECO:0000259" key="5">
    <source>
        <dbReference type="Pfam" id="PF01509"/>
    </source>
</evidence>
<dbReference type="InterPro" id="IPR036974">
    <property type="entry name" value="PUA_sf"/>
</dbReference>
<feature type="domain" description="PUA" evidence="4">
    <location>
        <begin position="293"/>
        <end position="343"/>
    </location>
</feature>
<proteinExistence type="inferred from homology"/>
<dbReference type="PROSITE" id="PS50890">
    <property type="entry name" value="PUA"/>
    <property type="match status" value="1"/>
</dbReference>
<dbReference type="NCBIfam" id="TIGR00431">
    <property type="entry name" value="TruB"/>
    <property type="match status" value="1"/>
</dbReference>
<evidence type="ECO:0000259" key="6">
    <source>
        <dbReference type="Pfam" id="PF16198"/>
    </source>
</evidence>
<sequence length="363" mass="41368">CRKGERYFSHRFKNGNSLEIFPPVTARSERRDNLQDRFTMKKKEILERIDYTRSRLDGVLLVDKPAGLSSHDVVDRVRQVFKIKKVGHTGTLDPMATGLLLICLGRATKLAPFLQVLNKVYEGKMIFGVTTSTLDSEGEIVEEKDASSLSREKIEEIFARFQGELVQTPPMFSAIHQDGKRLYELARSGQEVKRLPRIVNVHQLQALRFSFNSHPQVEFRAHCSKGTYIRSLCADIGEASGFGAYQFSLRRTRIGPFDLKQARKLEDLDGKSKEEREEILLSLKDALPHLPLVIVKRGVEKIVKWGRPLYLSHIHDIPSKLEKGDRVKLCTQEGKLLAVGISLQKGTHFCQDRVGFKYLRVLI</sequence>
<dbReference type="FunFam" id="3.30.2350.10:FF:000011">
    <property type="entry name" value="tRNA pseudouridine synthase B"/>
    <property type="match status" value="1"/>
</dbReference>
<dbReference type="InterPro" id="IPR002501">
    <property type="entry name" value="PsdUridine_synth_N"/>
</dbReference>
<dbReference type="SUPFAM" id="SSF55120">
    <property type="entry name" value="Pseudouridine synthase"/>
    <property type="match status" value="1"/>
</dbReference>
<dbReference type="PANTHER" id="PTHR13767">
    <property type="entry name" value="TRNA-PSEUDOURIDINE SYNTHASE"/>
    <property type="match status" value="1"/>
</dbReference>
<dbReference type="InterPro" id="IPR032819">
    <property type="entry name" value="TruB_C"/>
</dbReference>
<dbReference type="Pfam" id="PF16198">
    <property type="entry name" value="TruB_C_2"/>
    <property type="match status" value="1"/>
</dbReference>
<reference evidence="7" key="1">
    <citation type="journal article" date="2015" name="Nature">
        <title>Complex archaea that bridge the gap between prokaryotes and eukaryotes.</title>
        <authorList>
            <person name="Spang A."/>
            <person name="Saw J.H."/>
            <person name="Jorgensen S.L."/>
            <person name="Zaremba-Niedzwiedzka K."/>
            <person name="Martijn J."/>
            <person name="Lind A.E."/>
            <person name="van Eijk R."/>
            <person name="Schleper C."/>
            <person name="Guy L."/>
            <person name="Ettema T.J."/>
        </authorList>
    </citation>
    <scope>NUCLEOTIDE SEQUENCE</scope>
</reference>
<dbReference type="Gene3D" id="3.30.2350.10">
    <property type="entry name" value="Pseudouridine synthase"/>
    <property type="match status" value="1"/>
</dbReference>
<name>A0A0F9LLA2_9ZZZZ</name>
<feature type="non-terminal residue" evidence="7">
    <location>
        <position position="1"/>
    </location>
</feature>
<dbReference type="Pfam" id="PF01472">
    <property type="entry name" value="PUA"/>
    <property type="match status" value="1"/>
</dbReference>
<dbReference type="Gene3D" id="2.30.130.10">
    <property type="entry name" value="PUA domain"/>
    <property type="match status" value="1"/>
</dbReference>
<evidence type="ECO:0000256" key="2">
    <source>
        <dbReference type="ARBA" id="ARBA00022694"/>
    </source>
</evidence>
<accession>A0A0F9LLA2</accession>
<evidence type="ECO:0000259" key="4">
    <source>
        <dbReference type="Pfam" id="PF01472"/>
    </source>
</evidence>
<keyword evidence="2" id="KW-0819">tRNA processing</keyword>
<dbReference type="HAMAP" id="MF_01080">
    <property type="entry name" value="TruB_bact"/>
    <property type="match status" value="1"/>
</dbReference>
<dbReference type="EMBL" id="LAZR01006171">
    <property type="protein sequence ID" value="KKM94168.1"/>
    <property type="molecule type" value="Genomic_DNA"/>
</dbReference>